<dbReference type="SMART" id="SM00342">
    <property type="entry name" value="HTH_ARAC"/>
    <property type="match status" value="1"/>
</dbReference>
<dbReference type="PANTHER" id="PTHR40055:SF1">
    <property type="entry name" value="TRANSCRIPTIONAL REGULATOR YGIV-RELATED"/>
    <property type="match status" value="1"/>
</dbReference>
<dbReference type="eggNOG" id="COG2207">
    <property type="taxonomic scope" value="Bacteria"/>
</dbReference>
<dbReference type="PANTHER" id="PTHR40055">
    <property type="entry name" value="TRANSCRIPTIONAL REGULATOR YGIV-RELATED"/>
    <property type="match status" value="1"/>
</dbReference>
<evidence type="ECO:0000259" key="4">
    <source>
        <dbReference type="PROSITE" id="PS01124"/>
    </source>
</evidence>
<proteinExistence type="predicted"/>
<dbReference type="PRINTS" id="PR00032">
    <property type="entry name" value="HTHARAC"/>
</dbReference>
<dbReference type="InterPro" id="IPR029442">
    <property type="entry name" value="GyrI-like"/>
</dbReference>
<protein>
    <submittedName>
        <fullName evidence="5">HTH-type transcriptional regulator, AraC family</fullName>
    </submittedName>
</protein>
<gene>
    <name evidence="5" type="ordered locus">RLO149_c008810</name>
</gene>
<dbReference type="STRING" id="391595.RLO149_c008810"/>
<dbReference type="InterPro" id="IPR009057">
    <property type="entry name" value="Homeodomain-like_sf"/>
</dbReference>
<feature type="domain" description="HTH araC/xylS-type" evidence="4">
    <location>
        <begin position="16"/>
        <end position="114"/>
    </location>
</feature>
<evidence type="ECO:0000256" key="2">
    <source>
        <dbReference type="ARBA" id="ARBA00023125"/>
    </source>
</evidence>
<keyword evidence="1" id="KW-0805">Transcription regulation</keyword>
<dbReference type="Pfam" id="PF06445">
    <property type="entry name" value="GyrI-like"/>
    <property type="match status" value="1"/>
</dbReference>
<dbReference type="OrthoDB" id="9816011at2"/>
<dbReference type="Pfam" id="PF12833">
    <property type="entry name" value="HTH_18"/>
    <property type="match status" value="1"/>
</dbReference>
<dbReference type="SMART" id="SM00871">
    <property type="entry name" value="AraC_E_bind"/>
    <property type="match status" value="1"/>
</dbReference>
<dbReference type="PROSITE" id="PS01124">
    <property type="entry name" value="HTH_ARAC_FAMILY_2"/>
    <property type="match status" value="1"/>
</dbReference>
<dbReference type="InterPro" id="IPR018062">
    <property type="entry name" value="HTH_AraC-typ_CS"/>
</dbReference>
<dbReference type="GO" id="GO:0003700">
    <property type="term" value="F:DNA-binding transcription factor activity"/>
    <property type="evidence" value="ECO:0007669"/>
    <property type="project" value="InterPro"/>
</dbReference>
<dbReference type="Proteomes" id="UP000001353">
    <property type="component" value="Chromosome"/>
</dbReference>
<sequence>MSNNAPKPHPHMDRILRVIDYIHTQAADDLSLDQLADVAAMSRFHWHRVFTAIMGASPAQIIRSVRMHKATMLLLRTDLPIAQIAAHVGYSNDRSFSRTFKDIYGQTPTAFRNAGFPGMAPHPNPQGVSNVFDVDIQTTSDKRLAALSHRGDYAEGSVAYQKVATIISTGNHWPQTRGMAGVYYDNPEVTPTEDLRSHAGVLWEGGAIPDGLEEVQLTGGRYAVLHFKGPYAGLAEAYRYVYGPWLSSSQESLRDAPSFEHYLNDPTNTAPADLLTDIYMPLEG</sequence>
<dbReference type="InterPro" id="IPR011256">
    <property type="entry name" value="Reg_factor_effector_dom_sf"/>
</dbReference>
<evidence type="ECO:0000256" key="3">
    <source>
        <dbReference type="ARBA" id="ARBA00023163"/>
    </source>
</evidence>
<dbReference type="HOGENOM" id="CLU_000445_81_1_5"/>
<dbReference type="InterPro" id="IPR050908">
    <property type="entry name" value="SmbC-like"/>
</dbReference>
<dbReference type="GO" id="GO:0043565">
    <property type="term" value="F:sequence-specific DNA binding"/>
    <property type="evidence" value="ECO:0007669"/>
    <property type="project" value="InterPro"/>
</dbReference>
<dbReference type="SUPFAM" id="SSF46689">
    <property type="entry name" value="Homeodomain-like"/>
    <property type="match status" value="2"/>
</dbReference>
<dbReference type="AlphaFoldDB" id="F7Z9U7"/>
<dbReference type="eggNOG" id="COG3449">
    <property type="taxonomic scope" value="Bacteria"/>
</dbReference>
<reference evidence="5 6" key="1">
    <citation type="journal article" date="2011" name="BMC Genomics">
        <title>Comparative genome analysis and genome-guided physiological analysis of Roseobacter litoralis.</title>
        <authorList>
            <person name="Kalhoefer D."/>
            <person name="Thole S."/>
            <person name="Voget S."/>
            <person name="Lehmann R."/>
            <person name="Liesegang H."/>
            <person name="Wollher A."/>
            <person name="Daniel R."/>
            <person name="Simon M."/>
            <person name="Brinkhoff T."/>
        </authorList>
    </citation>
    <scope>NUCLEOTIDE SEQUENCE [LARGE SCALE GENOMIC DNA]</scope>
    <source>
        <strain evidence="6">ATCC 49566 / DSM 6996 / JCM 21268 / NBRC 15278 / OCh 149</strain>
    </source>
</reference>
<evidence type="ECO:0000313" key="6">
    <source>
        <dbReference type="Proteomes" id="UP000001353"/>
    </source>
</evidence>
<dbReference type="RefSeq" id="WP_013960846.1">
    <property type="nucleotide sequence ID" value="NC_015730.1"/>
</dbReference>
<keyword evidence="2" id="KW-0238">DNA-binding</keyword>
<evidence type="ECO:0000313" key="5">
    <source>
        <dbReference type="EMBL" id="AEI92906.1"/>
    </source>
</evidence>
<dbReference type="PROSITE" id="PS00041">
    <property type="entry name" value="HTH_ARAC_FAMILY_1"/>
    <property type="match status" value="1"/>
</dbReference>
<dbReference type="KEGG" id="rli:RLO149_c008810"/>
<dbReference type="InterPro" id="IPR020449">
    <property type="entry name" value="Tscrpt_reg_AraC-type_HTH"/>
</dbReference>
<dbReference type="InterPro" id="IPR010499">
    <property type="entry name" value="AraC_E-bd"/>
</dbReference>
<keyword evidence="6" id="KW-1185">Reference proteome</keyword>
<dbReference type="InterPro" id="IPR018060">
    <property type="entry name" value="HTH_AraC"/>
</dbReference>
<dbReference type="EMBL" id="CP002623">
    <property type="protein sequence ID" value="AEI92906.1"/>
    <property type="molecule type" value="Genomic_DNA"/>
</dbReference>
<accession>F7Z9U7</accession>
<dbReference type="Gene3D" id="1.10.10.60">
    <property type="entry name" value="Homeodomain-like"/>
    <property type="match status" value="2"/>
</dbReference>
<keyword evidence="3" id="KW-0804">Transcription</keyword>
<name>F7Z9U7_ROSLO</name>
<evidence type="ECO:0000256" key="1">
    <source>
        <dbReference type="ARBA" id="ARBA00023015"/>
    </source>
</evidence>
<dbReference type="Gene3D" id="3.20.80.10">
    <property type="entry name" value="Regulatory factor, effector binding domain"/>
    <property type="match status" value="1"/>
</dbReference>
<dbReference type="SUPFAM" id="SSF55136">
    <property type="entry name" value="Probable bacterial effector-binding domain"/>
    <property type="match status" value="1"/>
</dbReference>
<organism evidence="5 6">
    <name type="scientific">Roseobacter litoralis (strain ATCC 49566 / DSM 6996 / JCM 21268 / NBRC 15278 / OCh 149)</name>
    <dbReference type="NCBI Taxonomy" id="391595"/>
    <lineage>
        <taxon>Bacteria</taxon>
        <taxon>Pseudomonadati</taxon>
        <taxon>Pseudomonadota</taxon>
        <taxon>Alphaproteobacteria</taxon>
        <taxon>Rhodobacterales</taxon>
        <taxon>Roseobacteraceae</taxon>
        <taxon>Roseobacter</taxon>
    </lineage>
</organism>